<dbReference type="STRING" id="134601.AFA91_06580"/>
<evidence type="ECO:0000313" key="3">
    <source>
        <dbReference type="Proteomes" id="UP000062255"/>
    </source>
</evidence>
<dbReference type="AlphaFoldDB" id="A0A0K0X2L5"/>
<proteinExistence type="predicted"/>
<dbReference type="PANTHER" id="PTHR35399">
    <property type="entry name" value="SLR8030 PROTEIN"/>
    <property type="match status" value="1"/>
</dbReference>
<accession>A0A0K0X2L5</accession>
<dbReference type="InterPro" id="IPR008557">
    <property type="entry name" value="PhoX"/>
</dbReference>
<dbReference type="OrthoDB" id="9801383at2"/>
<dbReference type="PANTHER" id="PTHR35399:SF2">
    <property type="entry name" value="DUF839 DOMAIN-CONTAINING PROTEIN"/>
    <property type="match status" value="1"/>
</dbReference>
<evidence type="ECO:0000313" key="2">
    <source>
        <dbReference type="EMBL" id="AKS31592.1"/>
    </source>
</evidence>
<dbReference type="KEGG" id="mgo:AFA91_06580"/>
<gene>
    <name evidence="2" type="ORF">AFA91_06580</name>
</gene>
<dbReference type="Pfam" id="PF05787">
    <property type="entry name" value="PhoX"/>
    <property type="match status" value="1"/>
</dbReference>
<dbReference type="RefSeq" id="WP_049744006.1">
    <property type="nucleotide sequence ID" value="NZ_CP012150.1"/>
</dbReference>
<name>A0A0K0X2L5_MYCGD</name>
<dbReference type="EMBL" id="CP012150">
    <property type="protein sequence ID" value="AKS31592.1"/>
    <property type="molecule type" value="Genomic_DNA"/>
</dbReference>
<feature type="region of interest" description="Disordered" evidence="1">
    <location>
        <begin position="515"/>
        <end position="540"/>
    </location>
</feature>
<protein>
    <submittedName>
        <fullName evidence="2">Phosphatase</fullName>
    </submittedName>
</protein>
<organism evidence="2 3">
    <name type="scientific">Mycolicibacterium goodii</name>
    <name type="common">Mycobacterium goodii</name>
    <dbReference type="NCBI Taxonomy" id="134601"/>
    <lineage>
        <taxon>Bacteria</taxon>
        <taxon>Bacillati</taxon>
        <taxon>Actinomycetota</taxon>
        <taxon>Actinomycetes</taxon>
        <taxon>Mycobacteriales</taxon>
        <taxon>Mycobacteriaceae</taxon>
        <taxon>Mycolicibacterium</taxon>
    </lineage>
</organism>
<evidence type="ECO:0000256" key="1">
    <source>
        <dbReference type="SAM" id="MobiDB-lite"/>
    </source>
</evidence>
<sequence length="692" mass="73656">MALVPLNLFVTHRGKSSRQHITCRYRCGDACSKPAPNTSDNEYFGDIVAQMSRRSMLRAAGVTVLAVGAGSALAACGTDEQPNAAPSSTTEPAVTPPGLRFDAVAPNTEDALVIPQGYRQQVVIAWGDPVLPDAPPFDIAAQTAVAQRKQFGFNNDFAALMPIPGQRNRFLLVTNFEYATPQFMFSGYDPEAPTRDQFDIEIAAMGMGVVEVERADDGALRPVMGRYNRRITADTPFTLTGPAAGTDFVKTAADPTGRTVAGTFANCAGGVTPWGTVLSGEENFHGYFGAPADAPAPKPVEGDRFDRYGIALEPSELRWESFDPRFDLAVTPNEVNRFGYVVEVNPWDPASTPVKHSALGRFKHEGATIHVTADGSVVAYTGDDERFDYMYKFVAAKKVVPGWENDPAAMAHNMTILDEGTLYVAKLGSDIPAEEIDGTGKLPSSGSFRGTGTWIPLLKSGPDGTGESLVDGMTAAEVAVFTRFAADKAGATKMDRPEDIEANPHTGKVYVALTNNDKRGTDGEPAPDAANPRSENKNGQILEITDNHTGTDFSWDLLMVCGDPDAADTYYAGFDKAAVSPISCPDNLAFDRHGNLWISTDGNALGANDGLFAVALDGPNRGETKQFLSVPLGAETCGPVVTDDVVTVCVQHPGESDDHSLDNPLSHWPGGGATPARPAVVAVWKPQGQIGV</sequence>
<dbReference type="PATRIC" id="fig|134601.6.peg.1368"/>
<reference evidence="2 3" key="1">
    <citation type="submission" date="2015-07" db="EMBL/GenBank/DDBJ databases">
        <title>Complete genome sequence of Mycobacterium goodii X7B, a facultative thermophilic biodesulfurizing bacterium.</title>
        <authorList>
            <person name="Yu B."/>
            <person name="Li F."/>
            <person name="Xu P."/>
        </authorList>
    </citation>
    <scope>NUCLEOTIDE SEQUENCE [LARGE SCALE GENOMIC DNA]</scope>
    <source>
        <strain evidence="2 3">X7B</strain>
    </source>
</reference>
<dbReference type="Proteomes" id="UP000062255">
    <property type="component" value="Chromosome"/>
</dbReference>